<keyword evidence="1" id="KW-1133">Transmembrane helix</keyword>
<evidence type="ECO:0000313" key="2">
    <source>
        <dbReference type="EMBL" id="CAD0202711.1"/>
    </source>
</evidence>
<keyword evidence="1" id="KW-0812">Transmembrane</keyword>
<dbReference type="Proteomes" id="UP001154114">
    <property type="component" value="Chromosome 17"/>
</dbReference>
<dbReference type="AlphaFoldDB" id="A0A9N8KUC5"/>
<keyword evidence="1" id="KW-0472">Membrane</keyword>
<evidence type="ECO:0000313" key="3">
    <source>
        <dbReference type="Proteomes" id="UP001154114"/>
    </source>
</evidence>
<organism evidence="2 3">
    <name type="scientific">Chrysodeixis includens</name>
    <name type="common">Soybean looper</name>
    <name type="synonym">Pseudoplusia includens</name>
    <dbReference type="NCBI Taxonomy" id="689277"/>
    <lineage>
        <taxon>Eukaryota</taxon>
        <taxon>Metazoa</taxon>
        <taxon>Ecdysozoa</taxon>
        <taxon>Arthropoda</taxon>
        <taxon>Hexapoda</taxon>
        <taxon>Insecta</taxon>
        <taxon>Pterygota</taxon>
        <taxon>Neoptera</taxon>
        <taxon>Endopterygota</taxon>
        <taxon>Lepidoptera</taxon>
        <taxon>Glossata</taxon>
        <taxon>Ditrysia</taxon>
        <taxon>Noctuoidea</taxon>
        <taxon>Noctuidae</taxon>
        <taxon>Plusiinae</taxon>
        <taxon>Chrysodeixis</taxon>
    </lineage>
</organism>
<protein>
    <submittedName>
        <fullName evidence="2">Uncharacterized protein</fullName>
    </submittedName>
</protein>
<gene>
    <name evidence="2" type="ORF">CINC_LOCUS4370</name>
</gene>
<proteinExistence type="predicted"/>
<feature type="transmembrane region" description="Helical" evidence="1">
    <location>
        <begin position="45"/>
        <end position="70"/>
    </location>
</feature>
<keyword evidence="3" id="KW-1185">Reference proteome</keyword>
<name>A0A9N8KUC5_CHRIL</name>
<evidence type="ECO:0000256" key="1">
    <source>
        <dbReference type="SAM" id="Phobius"/>
    </source>
</evidence>
<reference evidence="2" key="1">
    <citation type="submission" date="2021-12" db="EMBL/GenBank/DDBJ databases">
        <authorList>
            <person name="King R."/>
        </authorList>
    </citation>
    <scope>NUCLEOTIDE SEQUENCE</scope>
</reference>
<accession>A0A9N8KUC5</accession>
<dbReference type="EMBL" id="LR824020">
    <property type="protein sequence ID" value="CAD0202711.1"/>
    <property type="molecule type" value="Genomic_DNA"/>
</dbReference>
<sequence length="109" mass="12861">MTSYESRLPPPRPFEPQNIILYYRLVIRIYTVNYINMYSTLEENLYSSVICCLKSTVFLIFIKFLCIVMIQNGAYQTSPMLFVRDNNICTGVERRHARYINYKSADGPR</sequence>